<sequence length="56" mass="6206">MNAEQKQAAPLIGSQGRSQRVSSEELLAGNGRLEIVHDNEVYRLSRTKNGKLILTK</sequence>
<name>A0A5J6LJT4_9GAMM</name>
<evidence type="ECO:0000256" key="1">
    <source>
        <dbReference type="SAM" id="MobiDB-lite"/>
    </source>
</evidence>
<dbReference type="EMBL" id="CP044222">
    <property type="protein sequence ID" value="QEW08532.1"/>
    <property type="molecule type" value="Genomic_DNA"/>
</dbReference>
<dbReference type="InterPro" id="IPR019600">
    <property type="entry name" value="Hemin_uptake_protein_HemP"/>
</dbReference>
<keyword evidence="3" id="KW-1185">Reference proteome</keyword>
<feature type="region of interest" description="Disordered" evidence="1">
    <location>
        <begin position="1"/>
        <end position="22"/>
    </location>
</feature>
<proteinExistence type="predicted"/>
<dbReference type="Pfam" id="PF10636">
    <property type="entry name" value="hemP"/>
    <property type="match status" value="1"/>
</dbReference>
<dbReference type="Gene3D" id="2.10.70.10">
    <property type="entry name" value="Complement Module, domain 1"/>
    <property type="match status" value="1"/>
</dbReference>
<gene>
    <name evidence="2" type="ORF">F5I99_08405</name>
</gene>
<dbReference type="AlphaFoldDB" id="A0A5J6LJT4"/>
<organism evidence="2 3">
    <name type="scientific">Nitrincola iocasae</name>
    <dbReference type="NCBI Taxonomy" id="2614693"/>
    <lineage>
        <taxon>Bacteria</taxon>
        <taxon>Pseudomonadati</taxon>
        <taxon>Pseudomonadota</taxon>
        <taxon>Gammaproteobacteria</taxon>
        <taxon>Oceanospirillales</taxon>
        <taxon>Oceanospirillaceae</taxon>
        <taxon>Nitrincola</taxon>
    </lineage>
</organism>
<evidence type="ECO:0000313" key="3">
    <source>
        <dbReference type="Proteomes" id="UP000325606"/>
    </source>
</evidence>
<dbReference type="Proteomes" id="UP000325606">
    <property type="component" value="Chromosome"/>
</dbReference>
<protein>
    <submittedName>
        <fullName evidence="2">Hemin uptake protein HemP</fullName>
    </submittedName>
</protein>
<reference evidence="2 3" key="1">
    <citation type="submission" date="2019-09" db="EMBL/GenBank/DDBJ databases">
        <title>Nitrincola iocasae sp. nov., a bacterium isolated from the sediment collected at a cold seep field in South China Sea.</title>
        <authorList>
            <person name="Zhang H."/>
            <person name="Wang H."/>
            <person name="Li C."/>
        </authorList>
    </citation>
    <scope>NUCLEOTIDE SEQUENCE [LARGE SCALE GENOMIC DNA]</scope>
    <source>
        <strain evidence="2 3">KXZD1103</strain>
    </source>
</reference>
<accession>A0A5J6LJT4</accession>
<dbReference type="KEGG" id="nik:F5I99_08405"/>
<evidence type="ECO:0000313" key="2">
    <source>
        <dbReference type="EMBL" id="QEW08532.1"/>
    </source>
</evidence>